<dbReference type="GO" id="GO:0005524">
    <property type="term" value="F:ATP binding"/>
    <property type="evidence" value="ECO:0007669"/>
    <property type="project" value="UniProtKB-KW"/>
</dbReference>
<evidence type="ECO:0000256" key="1">
    <source>
        <dbReference type="ARBA" id="ARBA00022741"/>
    </source>
</evidence>
<evidence type="ECO:0000313" key="6">
    <source>
        <dbReference type="EMBL" id="CDY34874.1"/>
    </source>
</evidence>
<evidence type="ECO:0000313" key="7">
    <source>
        <dbReference type="EMBL" id="CDY61308.1"/>
    </source>
</evidence>
<evidence type="ECO:0000256" key="4">
    <source>
        <dbReference type="SAM" id="SignalP"/>
    </source>
</evidence>
<evidence type="ECO:0000313" key="8">
    <source>
        <dbReference type="Proteomes" id="UP000028999"/>
    </source>
</evidence>
<dbReference type="EMBL" id="LK033983">
    <property type="protein sequence ID" value="CDY61308.1"/>
    <property type="molecule type" value="Genomic_DNA"/>
</dbReference>
<proteinExistence type="predicted"/>
<keyword evidence="2" id="KW-0378">Hydrolase</keyword>
<feature type="signal peptide" evidence="4">
    <location>
        <begin position="1"/>
        <end position="17"/>
    </location>
</feature>
<protein>
    <submittedName>
        <fullName evidence="6">BnaA09g48000D protein</fullName>
    </submittedName>
    <submittedName>
        <fullName evidence="7">BnaAnng17470D protein</fullName>
    </submittedName>
</protein>
<dbReference type="Gramene" id="CDY34874">
    <property type="protein sequence ID" value="CDY34874"/>
    <property type="gene ID" value="GSBRNA2T00057437001"/>
</dbReference>
<keyword evidence="4" id="KW-0732">Signal</keyword>
<dbReference type="PROSITE" id="PS51194">
    <property type="entry name" value="HELICASE_CTER"/>
    <property type="match status" value="1"/>
</dbReference>
<dbReference type="SUPFAM" id="SSF52540">
    <property type="entry name" value="P-loop containing nucleoside triphosphate hydrolases"/>
    <property type="match status" value="1"/>
</dbReference>
<dbReference type="STRING" id="3708.A0A078HBN3"/>
<dbReference type="InterPro" id="IPR027417">
    <property type="entry name" value="P-loop_NTPase"/>
</dbReference>
<evidence type="ECO:0000256" key="2">
    <source>
        <dbReference type="ARBA" id="ARBA00022801"/>
    </source>
</evidence>
<feature type="chain" id="PRO_5011027108" evidence="4">
    <location>
        <begin position="18"/>
        <end position="97"/>
    </location>
</feature>
<dbReference type="InterPro" id="IPR001650">
    <property type="entry name" value="Helicase_C-like"/>
</dbReference>
<accession>A0A078HBN3</accession>
<keyword evidence="8" id="KW-1185">Reference proteome</keyword>
<dbReference type="AlphaFoldDB" id="A0A078HBN3"/>
<dbReference type="PANTHER" id="PTHR45626:SF16">
    <property type="entry name" value="ATP-DEPENDENT HELICASE ULS1"/>
    <property type="match status" value="1"/>
</dbReference>
<evidence type="ECO:0000256" key="3">
    <source>
        <dbReference type="ARBA" id="ARBA00022840"/>
    </source>
</evidence>
<keyword evidence="1" id="KW-0547">Nucleotide-binding</keyword>
<dbReference type="OMA" id="LEEQAIC"/>
<dbReference type="SMR" id="A0A078HBN3"/>
<dbReference type="Pfam" id="PF00271">
    <property type="entry name" value="Helicase_C"/>
    <property type="match status" value="1"/>
</dbReference>
<gene>
    <name evidence="6" type="primary">BnaA09g48000D</name>
    <name evidence="7" type="synonym">BnaAnng17470D</name>
    <name evidence="7" type="ORF">GSBRNA2T00033660001</name>
    <name evidence="6" type="ORF">GSBRNA2T00057437001</name>
</gene>
<sequence>MIMSLKAACVGLNLVAASLVLIMDPWWNPTTEDQAIDRVHRIGQTRPVRVVRLLVSNSVEDRLLKLQEKKKKMVACAFGKCDQRFSLEDWEHLLVVD</sequence>
<dbReference type="CDD" id="cd18793">
    <property type="entry name" value="SF2_C_SNF"/>
    <property type="match status" value="1"/>
</dbReference>
<dbReference type="GO" id="GO:0016787">
    <property type="term" value="F:hydrolase activity"/>
    <property type="evidence" value="ECO:0007669"/>
    <property type="project" value="UniProtKB-KW"/>
</dbReference>
<dbReference type="InterPro" id="IPR050628">
    <property type="entry name" value="SNF2_RAD54_helicase_TF"/>
</dbReference>
<dbReference type="PANTHER" id="PTHR45626">
    <property type="entry name" value="TRANSCRIPTION TERMINATION FACTOR 2-RELATED"/>
    <property type="match status" value="1"/>
</dbReference>
<dbReference type="Gene3D" id="3.40.50.300">
    <property type="entry name" value="P-loop containing nucleotide triphosphate hydrolases"/>
    <property type="match status" value="1"/>
</dbReference>
<dbReference type="Gramene" id="CDY61308">
    <property type="protein sequence ID" value="CDY61308"/>
    <property type="gene ID" value="GSBRNA2T00033660001"/>
</dbReference>
<evidence type="ECO:0000259" key="5">
    <source>
        <dbReference type="PROSITE" id="PS51194"/>
    </source>
</evidence>
<name>A0A078HBN3_BRANA</name>
<keyword evidence="3" id="KW-0067">ATP-binding</keyword>
<dbReference type="PaxDb" id="3708-A0A078HBN3"/>
<reference evidence="6 8" key="1">
    <citation type="journal article" date="2014" name="Science">
        <title>Plant genetics. Early allopolyploid evolution in the post-Neolithic Brassica napus oilseed genome.</title>
        <authorList>
            <person name="Chalhoub B."/>
            <person name="Denoeud F."/>
            <person name="Liu S."/>
            <person name="Parkin I.A."/>
            <person name="Tang H."/>
            <person name="Wang X."/>
            <person name="Chiquet J."/>
            <person name="Belcram H."/>
            <person name="Tong C."/>
            <person name="Samans B."/>
            <person name="Correa M."/>
            <person name="Da Silva C."/>
            <person name="Just J."/>
            <person name="Falentin C."/>
            <person name="Koh C.S."/>
            <person name="Le Clainche I."/>
            <person name="Bernard M."/>
            <person name="Bento P."/>
            <person name="Noel B."/>
            <person name="Labadie K."/>
            <person name="Alberti A."/>
            <person name="Charles M."/>
            <person name="Arnaud D."/>
            <person name="Guo H."/>
            <person name="Daviaud C."/>
            <person name="Alamery S."/>
            <person name="Jabbari K."/>
            <person name="Zhao M."/>
            <person name="Edger P.P."/>
            <person name="Chelaifa H."/>
            <person name="Tack D."/>
            <person name="Lassalle G."/>
            <person name="Mestiri I."/>
            <person name="Schnel N."/>
            <person name="Le Paslier M.C."/>
            <person name="Fan G."/>
            <person name="Renault V."/>
            <person name="Bayer P.E."/>
            <person name="Golicz A.A."/>
            <person name="Manoli S."/>
            <person name="Lee T.H."/>
            <person name="Thi V.H."/>
            <person name="Chalabi S."/>
            <person name="Hu Q."/>
            <person name="Fan C."/>
            <person name="Tollenaere R."/>
            <person name="Lu Y."/>
            <person name="Battail C."/>
            <person name="Shen J."/>
            <person name="Sidebottom C.H."/>
            <person name="Wang X."/>
            <person name="Canaguier A."/>
            <person name="Chauveau A."/>
            <person name="Berard A."/>
            <person name="Deniot G."/>
            <person name="Guan M."/>
            <person name="Liu Z."/>
            <person name="Sun F."/>
            <person name="Lim Y.P."/>
            <person name="Lyons E."/>
            <person name="Town C.D."/>
            <person name="Bancroft I."/>
            <person name="Wang X."/>
            <person name="Meng J."/>
            <person name="Ma J."/>
            <person name="Pires J.C."/>
            <person name="King G.J."/>
            <person name="Brunel D."/>
            <person name="Delourme R."/>
            <person name="Renard M."/>
            <person name="Aury J.M."/>
            <person name="Adams K.L."/>
            <person name="Batley J."/>
            <person name="Snowdon R.J."/>
            <person name="Tost J."/>
            <person name="Edwards D."/>
            <person name="Zhou Y."/>
            <person name="Hua W."/>
            <person name="Sharpe A.G."/>
            <person name="Paterson A.H."/>
            <person name="Guan C."/>
            <person name="Wincker P."/>
        </authorList>
    </citation>
    <scope>NUCLEOTIDE SEQUENCE [LARGE SCALE GENOMIC DNA]</scope>
    <source>
        <strain evidence="8">cv. Darmor-bzh</strain>
    </source>
</reference>
<organism evidence="6 8">
    <name type="scientific">Brassica napus</name>
    <name type="common">Rape</name>
    <dbReference type="NCBI Taxonomy" id="3708"/>
    <lineage>
        <taxon>Eukaryota</taxon>
        <taxon>Viridiplantae</taxon>
        <taxon>Streptophyta</taxon>
        <taxon>Embryophyta</taxon>
        <taxon>Tracheophyta</taxon>
        <taxon>Spermatophyta</taxon>
        <taxon>Magnoliopsida</taxon>
        <taxon>eudicotyledons</taxon>
        <taxon>Gunneridae</taxon>
        <taxon>Pentapetalae</taxon>
        <taxon>rosids</taxon>
        <taxon>malvids</taxon>
        <taxon>Brassicales</taxon>
        <taxon>Brassicaceae</taxon>
        <taxon>Brassiceae</taxon>
        <taxon>Brassica</taxon>
    </lineage>
</organism>
<feature type="domain" description="Helicase C-terminal" evidence="5">
    <location>
        <begin position="1"/>
        <end position="91"/>
    </location>
</feature>
<reference evidence="6" key="2">
    <citation type="submission" date="2014-06" db="EMBL/GenBank/DDBJ databases">
        <authorList>
            <person name="Genoscope - CEA"/>
        </authorList>
    </citation>
    <scope>NUCLEOTIDE SEQUENCE</scope>
</reference>
<dbReference type="InterPro" id="IPR049730">
    <property type="entry name" value="SNF2/RAD54-like_C"/>
</dbReference>
<dbReference type="EMBL" id="LK032342">
    <property type="protein sequence ID" value="CDY34874.1"/>
    <property type="molecule type" value="Genomic_DNA"/>
</dbReference>
<dbReference type="Proteomes" id="UP000028999">
    <property type="component" value="Unassembled WGS sequence"/>
</dbReference>